<dbReference type="InterPro" id="IPR000073">
    <property type="entry name" value="AB_hydrolase_1"/>
</dbReference>
<evidence type="ECO:0000256" key="3">
    <source>
        <dbReference type="SAM" id="MobiDB-lite"/>
    </source>
</evidence>
<evidence type="ECO:0000256" key="2">
    <source>
        <dbReference type="ARBA" id="ARBA00022801"/>
    </source>
</evidence>
<gene>
    <name evidence="6" type="ORF">EDD36DRAFT_498737</name>
</gene>
<reference evidence="6" key="1">
    <citation type="journal article" date="2022" name="bioRxiv">
        <title>Deciphering the potential niche of two novel black yeast fungi from a biological soil crust based on their genomes, phenotypes, and melanin regulation.</title>
        <authorList>
            <consortium name="DOE Joint Genome Institute"/>
            <person name="Carr E.C."/>
            <person name="Barton Q."/>
            <person name="Grambo S."/>
            <person name="Sullivan M."/>
            <person name="Renfro C.M."/>
            <person name="Kuo A."/>
            <person name="Pangilinan J."/>
            <person name="Lipzen A."/>
            <person name="Keymanesh K."/>
            <person name="Savage E."/>
            <person name="Barry K."/>
            <person name="Grigoriev I.V."/>
            <person name="Riekhof W.R."/>
            <person name="Harris S.S."/>
        </authorList>
    </citation>
    <scope>NUCLEOTIDE SEQUENCE</scope>
    <source>
        <strain evidence="6">JF 03-4F</strain>
    </source>
</reference>
<keyword evidence="7" id="KW-1185">Reference proteome</keyword>
<feature type="compositionally biased region" description="Low complexity" evidence="3">
    <location>
        <begin position="45"/>
        <end position="66"/>
    </location>
</feature>
<dbReference type="PANTHER" id="PTHR43248:SF25">
    <property type="entry name" value="AB HYDROLASE-1 DOMAIN-CONTAINING PROTEIN-RELATED"/>
    <property type="match status" value="1"/>
</dbReference>
<feature type="compositionally biased region" description="Low complexity" evidence="3">
    <location>
        <begin position="740"/>
        <end position="764"/>
    </location>
</feature>
<dbReference type="AlphaFoldDB" id="A0AAN6DRE1"/>
<sequence length="898" mass="97249">MSLRLCPHHLHNHDVLDNVQLSHRIYIVTKPVSVYSNNNGSVTSSLSSRSSLSSTSSSSSTTTTTPTPTPVDDGTIQWIPCAVDLEPNLQCGTLSVPLDWINPSGQNISLPLVRVPAKSATPRNQTIIFNPGGPGVSGISQFVVGQGSRLQTLVGDDWDLVTFDPRGVALNMAYSCPDVNSTIIAETDDRLTEEDGDDLVPDNDFNVPVLDDPNGVVPSPTQPTYHTAGELIGTTFVARDIQAMAEAFGQDGYIRYWGFSYGTLLGATVAAMFPDQVDRVVLDGNINPTDYYYGLGDEAVSDYDAGLEKFLDFCAQAGPTQCPLAHDDLTGSELLDEQWSFYNDLLEEKVTAYTAEGDQLKYDDLQGLMKAVIFSGPSGWGEYLDMWAYGTITARPYRLPDVARPHRSTPITCGDANRFSDVSVAKFEEWRALYNDRSQYGGDTLTAILFACATWQVSAKEGPPSFEGIVTKTPILFVENFYDPVTPSESARNSSAGFVGSAIQWHNGFGHCSLRDPSKQVTQNVKSYFDTGVIPDVSTIAEPDSPAFPNLASSKARRMTQQDEQYEEAVAGIAAFMNKKPDSDFQYPEPLRHAQRNVYELLRWANSTSTPSFDTTSTASTTIPSTTSGLARPSTSAWASTITSSSWSIPAWCTPIAPFSSSTRISSWTATTTPASTRAAVDKPSSWLDWVNTTTTSAMNSLHSADLTFTEWATFTETTSVDPTWSDWAISTETASADPTWSDWATSTGTTSTDPTWSDWATSTETTSADPTWSDWATSTETTSADPTWSDWASSTKTGSADPTWSDWASSTETTSADPTWTDWNDPGESTTSRKQMTSPKSTATATATATISLKSVKPSTSSLVDPWQTYTGDGSRNSACAMSIGAVITLLTIFLGF</sequence>
<dbReference type="EMBL" id="MU404359">
    <property type="protein sequence ID" value="KAI1609934.1"/>
    <property type="molecule type" value="Genomic_DNA"/>
</dbReference>
<feature type="domain" description="Peptidase S33 tripeptidyl aminopeptidase-like C-terminal" evidence="5">
    <location>
        <begin position="442"/>
        <end position="536"/>
    </location>
</feature>
<dbReference type="Gene3D" id="3.40.50.1820">
    <property type="entry name" value="alpha/beta hydrolase"/>
    <property type="match status" value="1"/>
</dbReference>
<dbReference type="SUPFAM" id="SSF53474">
    <property type="entry name" value="alpha/beta-Hydrolases"/>
    <property type="match status" value="1"/>
</dbReference>
<evidence type="ECO:0000259" key="4">
    <source>
        <dbReference type="Pfam" id="PF00561"/>
    </source>
</evidence>
<organism evidence="6 7">
    <name type="scientific">Exophiala viscosa</name>
    <dbReference type="NCBI Taxonomy" id="2486360"/>
    <lineage>
        <taxon>Eukaryota</taxon>
        <taxon>Fungi</taxon>
        <taxon>Dikarya</taxon>
        <taxon>Ascomycota</taxon>
        <taxon>Pezizomycotina</taxon>
        <taxon>Eurotiomycetes</taxon>
        <taxon>Chaetothyriomycetidae</taxon>
        <taxon>Chaetothyriales</taxon>
        <taxon>Herpotrichiellaceae</taxon>
        <taxon>Exophiala</taxon>
    </lineage>
</organism>
<dbReference type="InterPro" id="IPR051601">
    <property type="entry name" value="Serine_prot/Carboxylest_S33"/>
</dbReference>
<feature type="region of interest" description="Disordered" evidence="3">
    <location>
        <begin position="45"/>
        <end position="73"/>
    </location>
</feature>
<dbReference type="PANTHER" id="PTHR43248">
    <property type="entry name" value="2-SUCCINYL-6-HYDROXY-2,4-CYCLOHEXADIENE-1-CARBOXYLATE SYNTHASE"/>
    <property type="match status" value="1"/>
</dbReference>
<dbReference type="GO" id="GO:0016787">
    <property type="term" value="F:hydrolase activity"/>
    <property type="evidence" value="ECO:0007669"/>
    <property type="project" value="UniProtKB-KW"/>
</dbReference>
<name>A0AAN6DRE1_9EURO</name>
<protein>
    <submittedName>
        <fullName evidence="6">TAP-like protein-domain-containing protein</fullName>
    </submittedName>
</protein>
<dbReference type="Pfam" id="PF00561">
    <property type="entry name" value="Abhydrolase_1"/>
    <property type="match status" value="1"/>
</dbReference>
<proteinExistence type="inferred from homology"/>
<evidence type="ECO:0000313" key="6">
    <source>
        <dbReference type="EMBL" id="KAI1609934.1"/>
    </source>
</evidence>
<feature type="region of interest" description="Disordered" evidence="3">
    <location>
        <begin position="736"/>
        <end position="843"/>
    </location>
</feature>
<feature type="domain" description="AB hydrolase-1" evidence="4">
    <location>
        <begin position="126"/>
        <end position="290"/>
    </location>
</feature>
<dbReference type="InterPro" id="IPR029058">
    <property type="entry name" value="AB_hydrolase_fold"/>
</dbReference>
<accession>A0AAN6DRE1</accession>
<dbReference type="Pfam" id="PF08386">
    <property type="entry name" value="Abhydrolase_4"/>
    <property type="match status" value="1"/>
</dbReference>
<comment type="similarity">
    <text evidence="1">Belongs to the peptidase S33 family.</text>
</comment>
<dbReference type="InterPro" id="IPR013595">
    <property type="entry name" value="Pept_S33_TAP-like_C"/>
</dbReference>
<comment type="caution">
    <text evidence="6">The sequence shown here is derived from an EMBL/GenBank/DDBJ whole genome shotgun (WGS) entry which is preliminary data.</text>
</comment>
<feature type="compositionally biased region" description="Polar residues" evidence="3">
    <location>
        <begin position="765"/>
        <end position="842"/>
    </location>
</feature>
<dbReference type="Proteomes" id="UP001203852">
    <property type="component" value="Unassembled WGS sequence"/>
</dbReference>
<keyword evidence="2" id="KW-0378">Hydrolase</keyword>
<evidence type="ECO:0000259" key="5">
    <source>
        <dbReference type="Pfam" id="PF08386"/>
    </source>
</evidence>
<evidence type="ECO:0000256" key="1">
    <source>
        <dbReference type="ARBA" id="ARBA00010088"/>
    </source>
</evidence>
<evidence type="ECO:0000313" key="7">
    <source>
        <dbReference type="Proteomes" id="UP001203852"/>
    </source>
</evidence>